<evidence type="ECO:0000313" key="2">
    <source>
        <dbReference type="Proteomes" id="UP000187609"/>
    </source>
</evidence>
<reference evidence="1" key="1">
    <citation type="submission" date="2016-11" db="EMBL/GenBank/DDBJ databases">
        <title>The genome of Nicotiana attenuata.</title>
        <authorList>
            <person name="Xu S."/>
            <person name="Brockmoeller T."/>
            <person name="Gaquerel E."/>
            <person name="Navarro A."/>
            <person name="Kuhl H."/>
            <person name="Gase K."/>
            <person name="Ling Z."/>
            <person name="Zhou W."/>
            <person name="Kreitzer C."/>
            <person name="Stanke M."/>
            <person name="Tang H."/>
            <person name="Lyons E."/>
            <person name="Pandey P."/>
            <person name="Pandey S.P."/>
            <person name="Timmermann B."/>
            <person name="Baldwin I.T."/>
        </authorList>
    </citation>
    <scope>NUCLEOTIDE SEQUENCE [LARGE SCALE GENOMIC DNA]</scope>
    <source>
        <strain evidence="1">UT</strain>
    </source>
</reference>
<gene>
    <name evidence="1" type="ORF">A4A49_37321</name>
</gene>
<keyword evidence="2" id="KW-1185">Reference proteome</keyword>
<evidence type="ECO:0000313" key="1">
    <source>
        <dbReference type="EMBL" id="OIT03143.1"/>
    </source>
</evidence>
<name>A0A1J6IZS1_NICAT</name>
<comment type="caution">
    <text evidence="1">The sequence shown here is derived from an EMBL/GenBank/DDBJ whole genome shotgun (WGS) entry which is preliminary data.</text>
</comment>
<dbReference type="EMBL" id="MJEQ01037187">
    <property type="protein sequence ID" value="OIT03143.1"/>
    <property type="molecule type" value="Genomic_DNA"/>
</dbReference>
<organism evidence="1 2">
    <name type="scientific">Nicotiana attenuata</name>
    <name type="common">Coyote tobacco</name>
    <dbReference type="NCBI Taxonomy" id="49451"/>
    <lineage>
        <taxon>Eukaryota</taxon>
        <taxon>Viridiplantae</taxon>
        <taxon>Streptophyta</taxon>
        <taxon>Embryophyta</taxon>
        <taxon>Tracheophyta</taxon>
        <taxon>Spermatophyta</taxon>
        <taxon>Magnoliopsida</taxon>
        <taxon>eudicotyledons</taxon>
        <taxon>Gunneridae</taxon>
        <taxon>Pentapetalae</taxon>
        <taxon>asterids</taxon>
        <taxon>lamiids</taxon>
        <taxon>Solanales</taxon>
        <taxon>Solanaceae</taxon>
        <taxon>Nicotianoideae</taxon>
        <taxon>Nicotianeae</taxon>
        <taxon>Nicotiana</taxon>
    </lineage>
</organism>
<dbReference type="Gramene" id="OIT03143">
    <property type="protein sequence ID" value="OIT03143"/>
    <property type="gene ID" value="A4A49_37321"/>
</dbReference>
<dbReference type="AlphaFoldDB" id="A0A1J6IZS1"/>
<accession>A0A1J6IZS1</accession>
<sequence>MSVCLYFSQVREGRNSKGTTDLSGKWGVSRSPFHFCCLLRLAFSFWSLKRLGCSRLVKCVCWFVCEREGADGGSGGIFITVSSLGCLVKERD</sequence>
<protein>
    <submittedName>
        <fullName evidence="1">Uncharacterized protein</fullName>
    </submittedName>
</protein>
<proteinExistence type="predicted"/>
<dbReference type="Proteomes" id="UP000187609">
    <property type="component" value="Unassembled WGS sequence"/>
</dbReference>